<protein>
    <recommendedName>
        <fullName evidence="4">DOMON domain-containing protein</fullName>
    </recommendedName>
</protein>
<evidence type="ECO:0000256" key="1">
    <source>
        <dbReference type="SAM" id="MobiDB-lite"/>
    </source>
</evidence>
<comment type="caution">
    <text evidence="2">The sequence shown here is derived from an EMBL/GenBank/DDBJ whole genome shotgun (WGS) entry which is preliminary data.</text>
</comment>
<gene>
    <name evidence="2" type="ORF">AFUS01_LOCUS33153</name>
</gene>
<dbReference type="Proteomes" id="UP000708208">
    <property type="component" value="Unassembled WGS sequence"/>
</dbReference>
<accession>A0A8J2PPV3</accession>
<feature type="region of interest" description="Disordered" evidence="1">
    <location>
        <begin position="340"/>
        <end position="371"/>
    </location>
</feature>
<evidence type="ECO:0000313" key="2">
    <source>
        <dbReference type="EMBL" id="CAG7822911.1"/>
    </source>
</evidence>
<proteinExistence type="predicted"/>
<reference evidence="2" key="1">
    <citation type="submission" date="2021-06" db="EMBL/GenBank/DDBJ databases">
        <authorList>
            <person name="Hodson N. C."/>
            <person name="Mongue J. A."/>
            <person name="Jaron S. K."/>
        </authorList>
    </citation>
    <scope>NUCLEOTIDE SEQUENCE</scope>
</reference>
<organism evidence="2 3">
    <name type="scientific">Allacma fusca</name>
    <dbReference type="NCBI Taxonomy" id="39272"/>
    <lineage>
        <taxon>Eukaryota</taxon>
        <taxon>Metazoa</taxon>
        <taxon>Ecdysozoa</taxon>
        <taxon>Arthropoda</taxon>
        <taxon>Hexapoda</taxon>
        <taxon>Collembola</taxon>
        <taxon>Symphypleona</taxon>
        <taxon>Sminthuridae</taxon>
        <taxon>Allacma</taxon>
    </lineage>
</organism>
<evidence type="ECO:0008006" key="4">
    <source>
        <dbReference type="Google" id="ProtNLM"/>
    </source>
</evidence>
<dbReference type="EMBL" id="CAJVCH010527791">
    <property type="protein sequence ID" value="CAG7822911.1"/>
    <property type="molecule type" value="Genomic_DNA"/>
</dbReference>
<evidence type="ECO:0000313" key="3">
    <source>
        <dbReference type="Proteomes" id="UP000708208"/>
    </source>
</evidence>
<sequence>MPDAIYQPISLIRTITKMMHTNIYKTSPKFVRRGILFIVSILPMASSTVAQIYSECCGKSSCLGFGRGSNCVTSGGSNCDLLISYQPYSSNPALAIHFKLVGRKPSPPLNSYVAMGISVGPQMGDDLVVACKSMGTSMEANMSYNNALRDNRNFAVQGSFFQQIAAYEDNGYLVCEFSIENGIVIPSGQDFYVVSNNNFIPTGMLIGRFLKESLPATRCWRLRVWQILHFSSLGFGNFLVVVGVILPESWDVEEFDVIYPLVTRSSGLLPRHDSTVPCTTFHAIIHWRTLYFPIGCLEPESSNVGYSRKEPESSNVGYSRKEPGKALLYDDYFDDRENNKRLDEKYRKPGSSSHGEKGLENKKDQPGAPLKPKPTFATFYDDFINPPDNIVRQGKGTSAKPAPRYVNSDKDLDGIDHFTDAKSRDMRRTSTYYFVRCYVTY</sequence>
<name>A0A8J2PPV3_9HEXA</name>
<dbReference type="AlphaFoldDB" id="A0A8J2PPV3"/>
<feature type="compositionally biased region" description="Basic and acidic residues" evidence="1">
    <location>
        <begin position="354"/>
        <end position="365"/>
    </location>
</feature>
<keyword evidence="3" id="KW-1185">Reference proteome</keyword>